<evidence type="ECO:0000313" key="1">
    <source>
        <dbReference type="EMBL" id="KAJ8015988.1"/>
    </source>
</evidence>
<protein>
    <submittedName>
        <fullName evidence="1">Uncharacterized protein</fullName>
    </submittedName>
</protein>
<comment type="caution">
    <text evidence="1">The sequence shown here is derived from an EMBL/GenBank/DDBJ whole genome shotgun (WGS) entry which is preliminary data.</text>
</comment>
<keyword evidence="2" id="KW-1185">Reference proteome</keyword>
<reference evidence="1" key="1">
    <citation type="submission" date="2021-05" db="EMBL/GenBank/DDBJ databases">
        <authorList>
            <person name="Pan Q."/>
            <person name="Jouanno E."/>
            <person name="Zahm M."/>
            <person name="Klopp C."/>
            <person name="Cabau C."/>
            <person name="Louis A."/>
            <person name="Berthelot C."/>
            <person name="Parey E."/>
            <person name="Roest Crollius H."/>
            <person name="Montfort J."/>
            <person name="Robinson-Rechavi M."/>
            <person name="Bouchez O."/>
            <person name="Lampietro C."/>
            <person name="Lopez Roques C."/>
            <person name="Donnadieu C."/>
            <person name="Postlethwait J."/>
            <person name="Bobe J."/>
            <person name="Dillon D."/>
            <person name="Chandos A."/>
            <person name="von Hippel F."/>
            <person name="Guiguen Y."/>
        </authorList>
    </citation>
    <scope>NUCLEOTIDE SEQUENCE</scope>
    <source>
        <strain evidence="1">YG-Jan2019</strain>
    </source>
</reference>
<sequence length="134" mass="14989">MTARWPLAVFHNILVVSSYNAFVLWREVQPDWMPGKRNKRRVFLERLGKRPLIVRRATLPRTEVSAAFVRAAREEALCGTQPDDGLSPDAPGPSAPAPEAPALDTRASKRKRCQMCPSKKDRKAHTVCGRGETL</sequence>
<name>A0ACC2HIZ9_DALPE</name>
<proteinExistence type="predicted"/>
<accession>A0ACC2HIZ9</accession>
<dbReference type="EMBL" id="CM055728">
    <property type="protein sequence ID" value="KAJ8015988.1"/>
    <property type="molecule type" value="Genomic_DNA"/>
</dbReference>
<dbReference type="Proteomes" id="UP001157502">
    <property type="component" value="Chromosome 1"/>
</dbReference>
<organism evidence="1 2">
    <name type="scientific">Dallia pectoralis</name>
    <name type="common">Alaska blackfish</name>
    <dbReference type="NCBI Taxonomy" id="75939"/>
    <lineage>
        <taxon>Eukaryota</taxon>
        <taxon>Metazoa</taxon>
        <taxon>Chordata</taxon>
        <taxon>Craniata</taxon>
        <taxon>Vertebrata</taxon>
        <taxon>Euteleostomi</taxon>
        <taxon>Actinopterygii</taxon>
        <taxon>Neopterygii</taxon>
        <taxon>Teleostei</taxon>
        <taxon>Protacanthopterygii</taxon>
        <taxon>Esociformes</taxon>
        <taxon>Umbridae</taxon>
        <taxon>Dallia</taxon>
    </lineage>
</organism>
<gene>
    <name evidence="1" type="ORF">DPEC_G00002430</name>
</gene>
<evidence type="ECO:0000313" key="2">
    <source>
        <dbReference type="Proteomes" id="UP001157502"/>
    </source>
</evidence>